<feature type="region of interest" description="Disordered" evidence="1">
    <location>
        <begin position="161"/>
        <end position="223"/>
    </location>
</feature>
<feature type="compositionally biased region" description="Polar residues" evidence="1">
    <location>
        <begin position="559"/>
        <end position="575"/>
    </location>
</feature>
<dbReference type="Proteomes" id="UP000253729">
    <property type="component" value="Unassembled WGS sequence"/>
</dbReference>
<proteinExistence type="predicted"/>
<evidence type="ECO:0000313" key="4">
    <source>
        <dbReference type="EMBL" id="RDH31286.1"/>
    </source>
</evidence>
<evidence type="ECO:0000256" key="1">
    <source>
        <dbReference type="SAM" id="MobiDB-lite"/>
    </source>
</evidence>
<protein>
    <submittedName>
        <fullName evidence="4">Uncharacterized protein</fullName>
    </submittedName>
</protein>
<feature type="transmembrane region" description="Helical" evidence="2">
    <location>
        <begin position="300"/>
        <end position="318"/>
    </location>
</feature>
<feature type="compositionally biased region" description="Acidic residues" evidence="1">
    <location>
        <begin position="161"/>
        <end position="174"/>
    </location>
</feature>
<feature type="transmembrane region" description="Helical" evidence="2">
    <location>
        <begin position="275"/>
        <end position="294"/>
    </location>
</feature>
<accession>A0A3F3PY76</accession>
<dbReference type="STRING" id="1341132.A0A3F3PY76"/>
<dbReference type="GeneID" id="38141962"/>
<evidence type="ECO:0000256" key="2">
    <source>
        <dbReference type="SAM" id="Phobius"/>
    </source>
</evidence>
<feature type="signal peptide" evidence="3">
    <location>
        <begin position="1"/>
        <end position="24"/>
    </location>
</feature>
<gene>
    <name evidence="4" type="ORF">BDQ94DRAFT_180370</name>
</gene>
<feature type="region of interest" description="Disordered" evidence="1">
    <location>
        <begin position="541"/>
        <end position="589"/>
    </location>
</feature>
<feature type="transmembrane region" description="Helical" evidence="2">
    <location>
        <begin position="53"/>
        <end position="73"/>
    </location>
</feature>
<feature type="region of interest" description="Disordered" evidence="1">
    <location>
        <begin position="374"/>
        <end position="427"/>
    </location>
</feature>
<feature type="compositionally biased region" description="Polar residues" evidence="1">
    <location>
        <begin position="175"/>
        <end position="223"/>
    </location>
</feature>
<dbReference type="PANTHER" id="PTHR35043">
    <property type="entry name" value="TRANSCRIPTION FACTOR DOMAIN-CONTAINING PROTEIN"/>
    <property type="match status" value="1"/>
</dbReference>
<feature type="chain" id="PRO_5017621378" evidence="3">
    <location>
        <begin position="25"/>
        <end position="666"/>
    </location>
</feature>
<keyword evidence="2" id="KW-1133">Transmembrane helix</keyword>
<keyword evidence="5" id="KW-1185">Reference proteome</keyword>
<dbReference type="AlphaFoldDB" id="A0A3F3PY76"/>
<evidence type="ECO:0000313" key="5">
    <source>
        <dbReference type="Proteomes" id="UP000253729"/>
    </source>
</evidence>
<feature type="compositionally biased region" description="Basic and acidic residues" evidence="1">
    <location>
        <begin position="374"/>
        <end position="385"/>
    </location>
</feature>
<feature type="transmembrane region" description="Helical" evidence="2">
    <location>
        <begin position="497"/>
        <end position="523"/>
    </location>
</feature>
<keyword evidence="3" id="KW-0732">Signal</keyword>
<organism evidence="4 5">
    <name type="scientific">Aspergillus welwitschiae</name>
    <dbReference type="NCBI Taxonomy" id="1341132"/>
    <lineage>
        <taxon>Eukaryota</taxon>
        <taxon>Fungi</taxon>
        <taxon>Dikarya</taxon>
        <taxon>Ascomycota</taxon>
        <taxon>Pezizomycotina</taxon>
        <taxon>Eurotiomycetes</taxon>
        <taxon>Eurotiomycetidae</taxon>
        <taxon>Eurotiales</taxon>
        <taxon>Aspergillaceae</taxon>
        <taxon>Aspergillus</taxon>
        <taxon>Aspergillus subgen. Circumdati</taxon>
    </lineage>
</organism>
<dbReference type="PANTHER" id="PTHR35043:SF7">
    <property type="entry name" value="TRANSCRIPTION FACTOR DOMAIN-CONTAINING PROTEIN"/>
    <property type="match status" value="1"/>
</dbReference>
<keyword evidence="2" id="KW-0472">Membrane</keyword>
<name>A0A3F3PY76_9EURO</name>
<evidence type="ECO:0000256" key="3">
    <source>
        <dbReference type="SAM" id="SignalP"/>
    </source>
</evidence>
<keyword evidence="2" id="KW-0812">Transmembrane</keyword>
<reference evidence="4 5" key="1">
    <citation type="submission" date="2018-07" db="EMBL/GenBank/DDBJ databases">
        <title>The genomes of Aspergillus section Nigri reveals drivers in fungal speciation.</title>
        <authorList>
            <consortium name="DOE Joint Genome Institute"/>
            <person name="Vesth T.C."/>
            <person name="Nybo J."/>
            <person name="Theobald S."/>
            <person name="Brandl J."/>
            <person name="Frisvad J.C."/>
            <person name="Nielsen K.F."/>
            <person name="Lyhne E.K."/>
            <person name="Kogle M.E."/>
            <person name="Kuo A."/>
            <person name="Riley R."/>
            <person name="Clum A."/>
            <person name="Nolan M."/>
            <person name="Lipzen A."/>
            <person name="Salamov A."/>
            <person name="Henrissat B."/>
            <person name="Wiebenga A."/>
            <person name="De vries R.P."/>
            <person name="Grigoriev I.V."/>
            <person name="Mortensen U.H."/>
            <person name="Andersen M.R."/>
            <person name="Baker S.E."/>
        </authorList>
    </citation>
    <scope>NUCLEOTIDE SEQUENCE [LARGE SCALE GENOMIC DNA]</scope>
    <source>
        <strain evidence="4 5">CBS 139.54b</strain>
    </source>
</reference>
<feature type="transmembrane region" description="Helical" evidence="2">
    <location>
        <begin position="465"/>
        <end position="485"/>
    </location>
</feature>
<dbReference type="EMBL" id="KZ852055">
    <property type="protein sequence ID" value="RDH31286.1"/>
    <property type="molecule type" value="Genomic_DNA"/>
</dbReference>
<dbReference type="RefSeq" id="XP_026624308.1">
    <property type="nucleotide sequence ID" value="XM_026773606.1"/>
</dbReference>
<sequence>MFRMPPWIMTLLLLPLFLATRVQAFNTVHTNCTLPPEHTNFVTAPNTRGTLQILWSSLFTILACTWTVLHLNVPEYQPKPEIKNFKCWLGWMVKKYQHPTKWFLLTVLAPEVPFAKYWDDQVRAHSLFHHYEEFFVKKNWTRTHVLFANMGGFALRYTANDEEDKSSSENDEASTENQDSNPPGTGSSVEDQTSPQEGSSTLKQSTSVFSNEKATQETQPTLTENPAKKFEGVYYLTATDAFKLLCSAKTSIPGLANVSVEEINDRSKTDVFMRLLAVGQILWVVIQIISRAIYGLSVTQLEVTVVAFAVCAVGMYIVNQGKPKGVNVPILFEYPGSMKKLERELENAELPDGDGGHKKWKFYKCKYCSSENEKSRSQRNIDRTSEAGNEVNEGSNRKDESENSNKLTTSQSDSNIQGPETNTKSGLEKLTTTIQAVRILLGSKLEPGDSIGNGFIIESDDSSDMFTDMAMFIGSMVFGGIHLIAWDFQFPTMVEKYLWWAAALWCTACVVACTLLVLTLFGLDDIEEALTRFLHRFDRSAPGDTKSEDPVDGEPGPSSEKTPNQESERSTSPPLNANEDVEHQAPRSHCQKSIREKAIFVLRRFFHFLRPLVNALFYFVAILLIPCAIAYIVARLFIVIEMLRTLAFLPPDACVATWSSEIPSIG</sequence>
<feature type="compositionally biased region" description="Polar residues" evidence="1">
    <location>
        <begin position="404"/>
        <end position="427"/>
    </location>
</feature>
<feature type="transmembrane region" description="Helical" evidence="2">
    <location>
        <begin position="612"/>
        <end position="640"/>
    </location>
</feature>